<dbReference type="AlphaFoldDB" id="A0A223P105"/>
<reference evidence="1 2" key="1">
    <citation type="submission" date="2017-08" db="EMBL/GenBank/DDBJ databases">
        <title>Complete genome sequence of Mucilaginibacter sp. strain BJC16-A31.</title>
        <authorList>
            <consortium name="Henan University of Science and Technology"/>
            <person name="You X."/>
        </authorList>
    </citation>
    <scope>NUCLEOTIDE SEQUENCE [LARGE SCALE GENOMIC DNA]</scope>
    <source>
        <strain evidence="1 2">BJC16-A31</strain>
    </source>
</reference>
<evidence type="ECO:0000313" key="2">
    <source>
        <dbReference type="Proteomes" id="UP000215002"/>
    </source>
</evidence>
<dbReference type="Proteomes" id="UP000215002">
    <property type="component" value="Chromosome"/>
</dbReference>
<dbReference type="EMBL" id="CP022743">
    <property type="protein sequence ID" value="ASU35813.1"/>
    <property type="molecule type" value="Genomic_DNA"/>
</dbReference>
<dbReference type="KEGG" id="muc:MuYL_3928"/>
<organism evidence="1 2">
    <name type="scientific">Mucilaginibacter xinganensis</name>
    <dbReference type="NCBI Taxonomy" id="1234841"/>
    <lineage>
        <taxon>Bacteria</taxon>
        <taxon>Pseudomonadati</taxon>
        <taxon>Bacteroidota</taxon>
        <taxon>Sphingobacteriia</taxon>
        <taxon>Sphingobacteriales</taxon>
        <taxon>Sphingobacteriaceae</taxon>
        <taxon>Mucilaginibacter</taxon>
    </lineage>
</organism>
<proteinExistence type="predicted"/>
<gene>
    <name evidence="1" type="ORF">MuYL_3928</name>
</gene>
<protein>
    <submittedName>
        <fullName evidence="1">Plasmid stabilization system protein ParE</fullName>
    </submittedName>
</protein>
<sequence>MDENSLKILYTNRAESDAITIKNYLLHKFTQREVDNFYEILIIFENIVCAFPKLYPKSIKGKNIHRAVLSKQLSVF</sequence>
<name>A0A223P105_9SPHI</name>
<evidence type="ECO:0000313" key="1">
    <source>
        <dbReference type="EMBL" id="ASU35813.1"/>
    </source>
</evidence>
<accession>A0A223P105</accession>
<keyword evidence="2" id="KW-1185">Reference proteome</keyword>